<feature type="non-terminal residue" evidence="8">
    <location>
        <position position="1"/>
    </location>
</feature>
<sequence>RKFLPEKTRHKRQTLQDMTRPLKLWLVKHRDNPYPSKSEKMELVKVSHMTLTQVSNWFANARRRLKNTVRGDNFTWAKRIKAYNKCAEGNVELLSLPSS</sequence>
<dbReference type="SMART" id="SM00389">
    <property type="entry name" value="HOX"/>
    <property type="match status" value="1"/>
</dbReference>
<dbReference type="InterPro" id="IPR009057">
    <property type="entry name" value="Homeodomain-like_sf"/>
</dbReference>
<evidence type="ECO:0000313" key="9">
    <source>
        <dbReference type="Proteomes" id="UP001497497"/>
    </source>
</evidence>
<feature type="non-terminal residue" evidence="8">
    <location>
        <position position="99"/>
    </location>
</feature>
<dbReference type="GO" id="GO:0005634">
    <property type="term" value="C:nucleus"/>
    <property type="evidence" value="ECO:0007669"/>
    <property type="project" value="UniProtKB-SubCell"/>
</dbReference>
<dbReference type="Gene3D" id="1.10.10.60">
    <property type="entry name" value="Homeodomain-like"/>
    <property type="match status" value="1"/>
</dbReference>
<evidence type="ECO:0000256" key="1">
    <source>
        <dbReference type="ARBA" id="ARBA00004123"/>
    </source>
</evidence>
<dbReference type="InterPro" id="IPR008422">
    <property type="entry name" value="KN_HD"/>
</dbReference>
<dbReference type="AlphaFoldDB" id="A0AAV2IPC6"/>
<reference evidence="8 9" key="1">
    <citation type="submission" date="2024-04" db="EMBL/GenBank/DDBJ databases">
        <authorList>
            <consortium name="Genoscope - CEA"/>
            <person name="William W."/>
        </authorList>
    </citation>
    <scope>NUCLEOTIDE SEQUENCE [LARGE SCALE GENOMIC DNA]</scope>
</reference>
<evidence type="ECO:0000256" key="3">
    <source>
        <dbReference type="ARBA" id="ARBA00023125"/>
    </source>
</evidence>
<keyword evidence="4 6" id="KW-0371">Homeobox</keyword>
<feature type="domain" description="Homeobox" evidence="7">
    <location>
        <begin position="5"/>
        <end position="68"/>
    </location>
</feature>
<evidence type="ECO:0000256" key="2">
    <source>
        <dbReference type="ARBA" id="ARBA00008446"/>
    </source>
</evidence>
<dbReference type="InterPro" id="IPR001356">
    <property type="entry name" value="HD"/>
</dbReference>
<dbReference type="PANTHER" id="PTHR11211">
    <property type="entry name" value="IROQUOIS-CLASS HOMEODOMAIN PROTEIN IRX"/>
    <property type="match status" value="1"/>
</dbReference>
<organism evidence="8 9">
    <name type="scientific">Lymnaea stagnalis</name>
    <name type="common">Great pond snail</name>
    <name type="synonym">Helix stagnalis</name>
    <dbReference type="NCBI Taxonomy" id="6523"/>
    <lineage>
        <taxon>Eukaryota</taxon>
        <taxon>Metazoa</taxon>
        <taxon>Spiralia</taxon>
        <taxon>Lophotrochozoa</taxon>
        <taxon>Mollusca</taxon>
        <taxon>Gastropoda</taxon>
        <taxon>Heterobranchia</taxon>
        <taxon>Euthyneura</taxon>
        <taxon>Panpulmonata</taxon>
        <taxon>Hygrophila</taxon>
        <taxon>Lymnaeoidea</taxon>
        <taxon>Lymnaeidae</taxon>
        <taxon>Lymnaea</taxon>
    </lineage>
</organism>
<keyword evidence="9" id="KW-1185">Reference proteome</keyword>
<feature type="DNA-binding region" description="Homeobox" evidence="6">
    <location>
        <begin position="7"/>
        <end position="69"/>
    </location>
</feature>
<dbReference type="Pfam" id="PF05920">
    <property type="entry name" value="Homeobox_KN"/>
    <property type="match status" value="1"/>
</dbReference>
<dbReference type="EMBL" id="CAXITT010001361">
    <property type="protein sequence ID" value="CAL1548463.1"/>
    <property type="molecule type" value="Genomic_DNA"/>
</dbReference>
<accession>A0AAV2IPC6</accession>
<evidence type="ECO:0000259" key="7">
    <source>
        <dbReference type="PROSITE" id="PS50071"/>
    </source>
</evidence>
<dbReference type="GO" id="GO:0007517">
    <property type="term" value="P:muscle organ development"/>
    <property type="evidence" value="ECO:0007669"/>
    <property type="project" value="TreeGrafter"/>
</dbReference>
<protein>
    <recommendedName>
        <fullName evidence="7">Homeobox domain-containing protein</fullName>
    </recommendedName>
</protein>
<dbReference type="InterPro" id="IPR017970">
    <property type="entry name" value="Homeobox_CS"/>
</dbReference>
<evidence type="ECO:0000256" key="4">
    <source>
        <dbReference type="ARBA" id="ARBA00023155"/>
    </source>
</evidence>
<comment type="subcellular location">
    <subcellularLocation>
        <location evidence="1 6">Nucleus</location>
    </subcellularLocation>
</comment>
<evidence type="ECO:0000256" key="5">
    <source>
        <dbReference type="ARBA" id="ARBA00023242"/>
    </source>
</evidence>
<comment type="similarity">
    <text evidence="2">Belongs to the TALE/IRO homeobox family.</text>
</comment>
<dbReference type="Proteomes" id="UP001497497">
    <property type="component" value="Unassembled WGS sequence"/>
</dbReference>
<dbReference type="GO" id="GO:0000981">
    <property type="term" value="F:DNA-binding transcription factor activity, RNA polymerase II-specific"/>
    <property type="evidence" value="ECO:0007669"/>
    <property type="project" value="InterPro"/>
</dbReference>
<name>A0AAV2IPC6_LYMST</name>
<proteinExistence type="inferred from homology"/>
<dbReference type="GO" id="GO:0000978">
    <property type="term" value="F:RNA polymerase II cis-regulatory region sequence-specific DNA binding"/>
    <property type="evidence" value="ECO:0007669"/>
    <property type="project" value="TreeGrafter"/>
</dbReference>
<dbReference type="SUPFAM" id="SSF46689">
    <property type="entry name" value="Homeodomain-like"/>
    <property type="match status" value="1"/>
</dbReference>
<evidence type="ECO:0000313" key="8">
    <source>
        <dbReference type="EMBL" id="CAL1548463.1"/>
    </source>
</evidence>
<dbReference type="GO" id="GO:0048468">
    <property type="term" value="P:cell development"/>
    <property type="evidence" value="ECO:0007669"/>
    <property type="project" value="TreeGrafter"/>
</dbReference>
<dbReference type="CDD" id="cd00086">
    <property type="entry name" value="homeodomain"/>
    <property type="match status" value="1"/>
</dbReference>
<dbReference type="PROSITE" id="PS50071">
    <property type="entry name" value="HOMEOBOX_2"/>
    <property type="match status" value="1"/>
</dbReference>
<comment type="caution">
    <text evidence="8">The sequence shown here is derived from an EMBL/GenBank/DDBJ whole genome shotgun (WGS) entry which is preliminary data.</text>
</comment>
<keyword evidence="5 6" id="KW-0539">Nucleus</keyword>
<keyword evidence="3 6" id="KW-0238">DNA-binding</keyword>
<dbReference type="PANTHER" id="PTHR11211:SF3">
    <property type="entry name" value="HOMEOBOX PROTEIN MOHAWK"/>
    <property type="match status" value="1"/>
</dbReference>
<gene>
    <name evidence="8" type="ORF">GSLYS_00021780001</name>
</gene>
<dbReference type="PROSITE" id="PS00027">
    <property type="entry name" value="HOMEOBOX_1"/>
    <property type="match status" value="1"/>
</dbReference>
<evidence type="ECO:0000256" key="6">
    <source>
        <dbReference type="PROSITE-ProRule" id="PRU00108"/>
    </source>
</evidence>